<dbReference type="RefSeq" id="WP_114383720.1">
    <property type="nucleotide sequence ID" value="NZ_QPJD01000022.1"/>
</dbReference>
<dbReference type="OrthoDB" id="2626816at2"/>
<name>A0A368VMF2_9BACL</name>
<keyword evidence="3" id="KW-1185">Reference proteome</keyword>
<evidence type="ECO:0000313" key="3">
    <source>
        <dbReference type="Proteomes" id="UP000252415"/>
    </source>
</evidence>
<evidence type="ECO:0000313" key="2">
    <source>
        <dbReference type="EMBL" id="RCW41621.1"/>
    </source>
</evidence>
<keyword evidence="1" id="KW-1133">Transmembrane helix</keyword>
<dbReference type="AlphaFoldDB" id="A0A368VMF2"/>
<accession>A0A368VMF2</accession>
<dbReference type="Proteomes" id="UP000252415">
    <property type="component" value="Unassembled WGS sequence"/>
</dbReference>
<reference evidence="2 3" key="1">
    <citation type="submission" date="2018-07" db="EMBL/GenBank/DDBJ databases">
        <title>Genomic Encyclopedia of Type Strains, Phase III (KMG-III): the genomes of soil and plant-associated and newly described type strains.</title>
        <authorList>
            <person name="Whitman W."/>
        </authorList>
    </citation>
    <scope>NUCLEOTIDE SEQUENCE [LARGE SCALE GENOMIC DNA]</scope>
    <source>
        <strain evidence="2 3">CECT 7506</strain>
    </source>
</reference>
<sequence length="86" mass="9584">MKLVQMVRANKAKAVWFLPVVLLSPGLIPGVVDSVMWKMLGAILFLGAISTAISGLFEFQRKPKKVRQHPAAEVKSWQVIQRRISA</sequence>
<keyword evidence="1" id="KW-0472">Membrane</keyword>
<organism evidence="2 3">
    <name type="scientific">Paenibacillus prosopidis</name>
    <dbReference type="NCBI Taxonomy" id="630520"/>
    <lineage>
        <taxon>Bacteria</taxon>
        <taxon>Bacillati</taxon>
        <taxon>Bacillota</taxon>
        <taxon>Bacilli</taxon>
        <taxon>Bacillales</taxon>
        <taxon>Paenibacillaceae</taxon>
        <taxon>Paenibacillus</taxon>
    </lineage>
</organism>
<proteinExistence type="predicted"/>
<dbReference type="EMBL" id="QPJD01000022">
    <property type="protein sequence ID" value="RCW41621.1"/>
    <property type="molecule type" value="Genomic_DNA"/>
</dbReference>
<gene>
    <name evidence="2" type="ORF">DFP97_12257</name>
</gene>
<comment type="caution">
    <text evidence="2">The sequence shown here is derived from an EMBL/GenBank/DDBJ whole genome shotgun (WGS) entry which is preliminary data.</text>
</comment>
<evidence type="ECO:0000256" key="1">
    <source>
        <dbReference type="SAM" id="Phobius"/>
    </source>
</evidence>
<protein>
    <submittedName>
        <fullName evidence="2">Uncharacterized protein</fullName>
    </submittedName>
</protein>
<keyword evidence="1" id="KW-0812">Transmembrane</keyword>
<feature type="transmembrane region" description="Helical" evidence="1">
    <location>
        <begin position="39"/>
        <end position="59"/>
    </location>
</feature>